<gene>
    <name evidence="1" type="ORF">H0A61_01067</name>
</gene>
<name>A0A8A0RLS5_9FIRM</name>
<evidence type="ECO:0000313" key="1">
    <source>
        <dbReference type="EMBL" id="QSQ08724.1"/>
    </source>
</evidence>
<evidence type="ECO:0000313" key="2">
    <source>
        <dbReference type="Proteomes" id="UP000662904"/>
    </source>
</evidence>
<reference evidence="1" key="1">
    <citation type="submission" date="2020-07" db="EMBL/GenBank/DDBJ databases">
        <title>Koleobacter methoxysyntrophicus gen. nov., sp. nov., a novel anaerobic bacterium isolated from deep subsurface oil field and proposal of Koleobacterales ord. nov. in the phylum Firmicutes.</title>
        <authorList>
            <person name="Sakamoto S."/>
            <person name="Tamaki H."/>
        </authorList>
    </citation>
    <scope>NUCLEOTIDE SEQUENCE</scope>
    <source>
        <strain evidence="1">NRmbB1</strain>
    </source>
</reference>
<dbReference type="EMBL" id="CP059066">
    <property type="protein sequence ID" value="QSQ08724.1"/>
    <property type="molecule type" value="Genomic_DNA"/>
</dbReference>
<proteinExistence type="predicted"/>
<dbReference type="Proteomes" id="UP000662904">
    <property type="component" value="Chromosome"/>
</dbReference>
<keyword evidence="2" id="KW-1185">Reference proteome</keyword>
<sequence>MKKILSMILVGLMVFGIIGSVLAEELENDLPVNSEEANNGKRFQLLKEFRDEIHQINALRIEILHLRSQVVEKHDAILDLYIEARENGDIEAIKATREVKQKINGINGEIKVIVEQIAAEKEAFREEVKNRNIEAAREHVNNIISLKTTAITKMEDKIELLDKIIDILSE</sequence>
<dbReference type="RefSeq" id="WP_206708928.1">
    <property type="nucleotide sequence ID" value="NZ_CP059066.1"/>
</dbReference>
<organism evidence="1 2">
    <name type="scientific">Koleobacter methoxysyntrophicus</name>
    <dbReference type="NCBI Taxonomy" id="2751313"/>
    <lineage>
        <taxon>Bacteria</taxon>
        <taxon>Bacillati</taxon>
        <taxon>Bacillota</taxon>
        <taxon>Clostridia</taxon>
        <taxon>Koleobacterales</taxon>
        <taxon>Koleobacteraceae</taxon>
        <taxon>Koleobacter</taxon>
    </lineage>
</organism>
<dbReference type="KEGG" id="kme:H0A61_01067"/>
<dbReference type="AlphaFoldDB" id="A0A8A0RLS5"/>
<accession>A0A8A0RLS5</accession>
<protein>
    <submittedName>
        <fullName evidence="1">Uncharacterized protein</fullName>
    </submittedName>
</protein>